<dbReference type="AlphaFoldDB" id="A0AAV1E0E2"/>
<reference evidence="1" key="1">
    <citation type="submission" date="2023-03" db="EMBL/GenBank/DDBJ databases">
        <authorList>
            <person name="Julca I."/>
        </authorList>
    </citation>
    <scope>NUCLEOTIDE SEQUENCE</scope>
</reference>
<proteinExistence type="predicted"/>
<accession>A0AAV1E0E2</accession>
<name>A0AAV1E0E2_OLDCO</name>
<evidence type="ECO:0000313" key="2">
    <source>
        <dbReference type="Proteomes" id="UP001161247"/>
    </source>
</evidence>
<dbReference type="EMBL" id="OX459124">
    <property type="protein sequence ID" value="CAI9112540.1"/>
    <property type="molecule type" value="Genomic_DNA"/>
</dbReference>
<sequence length="315" mass="34538">MLANNHSLKRSRVGESLIEQDVCASFEQPKGPIPPPKESFWDMLNRNRPHVEVVSDDEEGGELDDDVIVDFGKPIPDVQIKDELYATMVKSWENVVVFKVMGTKWWEDAVKVLVGGPWVVSKQYSKLYLHVQPWSDDVDETSDKITSVVAWIRLPGMPVCAYGHALMLCPECPMAAKGGKDIAREMAATNGDLELQTKNGNVTRSSSVQQKGGKGIVGDAMDGLATGMGMKENGPKPVEISNVSFGNSVTFVVQAQSTLDPLKHQAVHVLKSPILNNNNANQPEGVNLIWGDDMLLESKILPLNPLLSGVEPEIW</sequence>
<gene>
    <name evidence="1" type="ORF">OLC1_LOCUS19714</name>
</gene>
<evidence type="ECO:0000313" key="1">
    <source>
        <dbReference type="EMBL" id="CAI9112540.1"/>
    </source>
</evidence>
<keyword evidence="2" id="KW-1185">Reference proteome</keyword>
<dbReference type="Proteomes" id="UP001161247">
    <property type="component" value="Chromosome 7"/>
</dbReference>
<organism evidence="1 2">
    <name type="scientific">Oldenlandia corymbosa var. corymbosa</name>
    <dbReference type="NCBI Taxonomy" id="529605"/>
    <lineage>
        <taxon>Eukaryota</taxon>
        <taxon>Viridiplantae</taxon>
        <taxon>Streptophyta</taxon>
        <taxon>Embryophyta</taxon>
        <taxon>Tracheophyta</taxon>
        <taxon>Spermatophyta</taxon>
        <taxon>Magnoliopsida</taxon>
        <taxon>eudicotyledons</taxon>
        <taxon>Gunneridae</taxon>
        <taxon>Pentapetalae</taxon>
        <taxon>asterids</taxon>
        <taxon>lamiids</taxon>
        <taxon>Gentianales</taxon>
        <taxon>Rubiaceae</taxon>
        <taxon>Rubioideae</taxon>
        <taxon>Spermacoceae</taxon>
        <taxon>Hedyotis-Oldenlandia complex</taxon>
        <taxon>Oldenlandia</taxon>
    </lineage>
</organism>
<protein>
    <submittedName>
        <fullName evidence="1">OLC1v1013001C1</fullName>
    </submittedName>
</protein>